<name>A0A103Y8N2_CYNCS</name>
<dbReference type="EMBL" id="LEKV01001996">
    <property type="protein sequence ID" value="KVI04550.1"/>
    <property type="molecule type" value="Genomic_DNA"/>
</dbReference>
<gene>
    <name evidence="2" type="ORF">Ccrd_017127</name>
</gene>
<dbReference type="Gramene" id="KVI04550">
    <property type="protein sequence ID" value="KVI04550"/>
    <property type="gene ID" value="Ccrd_017127"/>
</dbReference>
<protein>
    <submittedName>
        <fullName evidence="2">Uncharacterized protein</fullName>
    </submittedName>
</protein>
<dbReference type="Proteomes" id="UP000243975">
    <property type="component" value="Unassembled WGS sequence"/>
</dbReference>
<evidence type="ECO:0000256" key="1">
    <source>
        <dbReference type="SAM" id="MobiDB-lite"/>
    </source>
</evidence>
<dbReference type="AlphaFoldDB" id="A0A103Y8N2"/>
<evidence type="ECO:0000313" key="3">
    <source>
        <dbReference type="Proteomes" id="UP000243975"/>
    </source>
</evidence>
<keyword evidence="3" id="KW-1185">Reference proteome</keyword>
<comment type="caution">
    <text evidence="2">The sequence shown here is derived from an EMBL/GenBank/DDBJ whole genome shotgun (WGS) entry which is preliminary data.</text>
</comment>
<feature type="compositionally biased region" description="Polar residues" evidence="1">
    <location>
        <begin position="45"/>
        <end position="62"/>
    </location>
</feature>
<accession>A0A103Y8N2</accession>
<organism evidence="2 3">
    <name type="scientific">Cynara cardunculus var. scolymus</name>
    <name type="common">Globe artichoke</name>
    <name type="synonym">Cynara scolymus</name>
    <dbReference type="NCBI Taxonomy" id="59895"/>
    <lineage>
        <taxon>Eukaryota</taxon>
        <taxon>Viridiplantae</taxon>
        <taxon>Streptophyta</taxon>
        <taxon>Embryophyta</taxon>
        <taxon>Tracheophyta</taxon>
        <taxon>Spermatophyta</taxon>
        <taxon>Magnoliopsida</taxon>
        <taxon>eudicotyledons</taxon>
        <taxon>Gunneridae</taxon>
        <taxon>Pentapetalae</taxon>
        <taxon>asterids</taxon>
        <taxon>campanulids</taxon>
        <taxon>Asterales</taxon>
        <taxon>Asteraceae</taxon>
        <taxon>Carduoideae</taxon>
        <taxon>Cardueae</taxon>
        <taxon>Carduinae</taxon>
        <taxon>Cynara</taxon>
    </lineage>
</organism>
<reference evidence="2 3" key="1">
    <citation type="journal article" date="2016" name="Sci. Rep.">
        <title>The genome sequence of the outbreeding globe artichoke constructed de novo incorporating a phase-aware low-pass sequencing strategy of F1 progeny.</title>
        <authorList>
            <person name="Scaglione D."/>
            <person name="Reyes-Chin-Wo S."/>
            <person name="Acquadro A."/>
            <person name="Froenicke L."/>
            <person name="Portis E."/>
            <person name="Beitel C."/>
            <person name="Tirone M."/>
            <person name="Mauro R."/>
            <person name="Lo Monaco A."/>
            <person name="Mauromicale G."/>
            <person name="Faccioli P."/>
            <person name="Cattivelli L."/>
            <person name="Rieseberg L."/>
            <person name="Michelmore R."/>
            <person name="Lanteri S."/>
        </authorList>
    </citation>
    <scope>NUCLEOTIDE SEQUENCE [LARGE SCALE GENOMIC DNA]</scope>
    <source>
        <strain evidence="2">2C</strain>
    </source>
</reference>
<proteinExistence type="predicted"/>
<sequence>MKAFHLLLFDGSLIFPEYYDGLEENADMEDGQMPFQEQQSDENTEYPTKDNQMPSEECTSQGSRKRKS</sequence>
<evidence type="ECO:0000313" key="2">
    <source>
        <dbReference type="EMBL" id="KVI04550.1"/>
    </source>
</evidence>
<feature type="region of interest" description="Disordered" evidence="1">
    <location>
        <begin position="25"/>
        <end position="68"/>
    </location>
</feature>